<feature type="compositionally biased region" description="Low complexity" evidence="6">
    <location>
        <begin position="51"/>
        <end position="69"/>
    </location>
</feature>
<keyword evidence="4" id="KW-1133">Transmembrane helix</keyword>
<organism evidence="8 9">
    <name type="scientific">Clavibacter michiganensis subsp. michiganensis</name>
    <dbReference type="NCBI Taxonomy" id="33013"/>
    <lineage>
        <taxon>Bacteria</taxon>
        <taxon>Bacillati</taxon>
        <taxon>Actinomycetota</taxon>
        <taxon>Actinomycetes</taxon>
        <taxon>Micrococcales</taxon>
        <taxon>Microbacteriaceae</taxon>
        <taxon>Clavibacter</taxon>
    </lineage>
</organism>
<comment type="caution">
    <text evidence="8">The sequence shown here is derived from an EMBL/GenBank/DDBJ whole genome shotgun (WGS) entry which is preliminary data.</text>
</comment>
<keyword evidence="9" id="KW-1185">Reference proteome</keyword>
<feature type="region of interest" description="Disordered" evidence="6">
    <location>
        <begin position="51"/>
        <end position="70"/>
    </location>
</feature>
<accession>A0A251XDB9</accession>
<evidence type="ECO:0000313" key="8">
    <source>
        <dbReference type="EMBL" id="OUD99855.1"/>
    </source>
</evidence>
<reference evidence="8 9" key="1">
    <citation type="submission" date="2016-08" db="EMBL/GenBank/DDBJ databases">
        <title>Genome sequence of Clavibacter michiganensis subsp. michiganensis strain CASJ007.</title>
        <authorList>
            <person name="Thapa S.P."/>
            <person name="Coaker G."/>
        </authorList>
    </citation>
    <scope>NUCLEOTIDE SEQUENCE [LARGE SCALE GENOMIC DNA]</scope>
    <source>
        <strain evidence="8">CASJ007</strain>
    </source>
</reference>
<evidence type="ECO:0000256" key="5">
    <source>
        <dbReference type="ARBA" id="ARBA00023136"/>
    </source>
</evidence>
<comment type="subcellular location">
    <subcellularLocation>
        <location evidence="1">Cell membrane</location>
        <topology evidence="1">Multi-pass membrane protein</topology>
    </subcellularLocation>
</comment>
<sequence length="148" mass="16259">MVGWTLDFMRRRPDGINGVMEFLIARSAMRMKEDGIEFMSLSAAPLAQTRAASTSSSTAGEQADAGAGAERQESAVERILEFLADSLEPVYGFRSLLEFKRKFQPELVPLIMAYPDATALPTVGLALTRAYLPSTSVRDLTRVLRSAR</sequence>
<keyword evidence="2" id="KW-1003">Cell membrane</keyword>
<dbReference type="PANTHER" id="PTHR34697">
    <property type="entry name" value="PHOSPHATIDYLGLYCEROL LYSYLTRANSFERASE"/>
    <property type="match status" value="1"/>
</dbReference>
<dbReference type="Pfam" id="PF09924">
    <property type="entry name" value="LPG_synthase_C"/>
    <property type="match status" value="1"/>
</dbReference>
<evidence type="ECO:0000313" key="9">
    <source>
        <dbReference type="Proteomes" id="UP000195062"/>
    </source>
</evidence>
<dbReference type="GO" id="GO:0055091">
    <property type="term" value="P:phospholipid homeostasis"/>
    <property type="evidence" value="ECO:0007669"/>
    <property type="project" value="TreeGrafter"/>
</dbReference>
<dbReference type="GO" id="GO:0005886">
    <property type="term" value="C:plasma membrane"/>
    <property type="evidence" value="ECO:0007669"/>
    <property type="project" value="UniProtKB-SubCell"/>
</dbReference>
<evidence type="ECO:0000259" key="7">
    <source>
        <dbReference type="Pfam" id="PF09924"/>
    </source>
</evidence>
<dbReference type="InterPro" id="IPR024320">
    <property type="entry name" value="LPG_synthase_C"/>
</dbReference>
<evidence type="ECO:0000256" key="4">
    <source>
        <dbReference type="ARBA" id="ARBA00022989"/>
    </source>
</evidence>
<dbReference type="AlphaFoldDB" id="A0A251XDB9"/>
<proteinExistence type="predicted"/>
<keyword evidence="3" id="KW-0812">Transmembrane</keyword>
<dbReference type="PANTHER" id="PTHR34697:SF2">
    <property type="entry name" value="PHOSPHATIDYLGLYCEROL LYSYLTRANSFERASE"/>
    <property type="match status" value="1"/>
</dbReference>
<feature type="domain" description="Phosphatidylglycerol lysyltransferase C-terminal" evidence="7">
    <location>
        <begin position="3"/>
        <end position="114"/>
    </location>
</feature>
<gene>
    <name evidence="8" type="primary">lysX_2</name>
    <name evidence="8" type="ORF">CMMCAS07_20485</name>
</gene>
<dbReference type="GO" id="GO:0016755">
    <property type="term" value="F:aminoacyltransferase activity"/>
    <property type="evidence" value="ECO:0007669"/>
    <property type="project" value="TreeGrafter"/>
</dbReference>
<evidence type="ECO:0000256" key="1">
    <source>
        <dbReference type="ARBA" id="ARBA00004651"/>
    </source>
</evidence>
<evidence type="ECO:0000256" key="2">
    <source>
        <dbReference type="ARBA" id="ARBA00022475"/>
    </source>
</evidence>
<evidence type="ECO:0000256" key="6">
    <source>
        <dbReference type="SAM" id="MobiDB-lite"/>
    </source>
</evidence>
<keyword evidence="5" id="KW-0472">Membrane</keyword>
<name>A0A251XDB9_CLAMM</name>
<protein>
    <submittedName>
        <fullName evidence="8">Lysylphosphatidylglycerol biosynthesis bifunctional protein LysX</fullName>
    </submittedName>
</protein>
<evidence type="ECO:0000256" key="3">
    <source>
        <dbReference type="ARBA" id="ARBA00022692"/>
    </source>
</evidence>
<dbReference type="InterPro" id="IPR051211">
    <property type="entry name" value="PG_lysyltransferase"/>
</dbReference>
<dbReference type="Proteomes" id="UP000195062">
    <property type="component" value="Unassembled WGS sequence"/>
</dbReference>
<dbReference type="EMBL" id="MDHH01000010">
    <property type="protein sequence ID" value="OUD99855.1"/>
    <property type="molecule type" value="Genomic_DNA"/>
</dbReference>